<keyword evidence="5" id="KW-1185">Reference proteome</keyword>
<dbReference type="SUPFAM" id="SSF110296">
    <property type="entry name" value="Oligoxyloglucan reducing end-specific cellobiohydrolase"/>
    <property type="match status" value="1"/>
</dbReference>
<proteinExistence type="predicted"/>
<dbReference type="PANTHER" id="PTHR47199:SF2">
    <property type="entry name" value="PHOTOSYSTEM II STABILITY_ASSEMBLY FACTOR HCF136, CHLOROPLASTIC"/>
    <property type="match status" value="1"/>
</dbReference>
<feature type="domain" description="Photosynthesis system II assembly factor Ycf48/Hcf136-like" evidence="3">
    <location>
        <begin position="213"/>
        <end position="305"/>
    </location>
</feature>
<dbReference type="AlphaFoldDB" id="C6HXZ7"/>
<dbReference type="Gene3D" id="2.130.10.10">
    <property type="entry name" value="YVTN repeat-like/Quinoprotein amine dehydrogenase"/>
    <property type="match status" value="2"/>
</dbReference>
<dbReference type="Proteomes" id="UP000009374">
    <property type="component" value="Unassembled WGS sequence"/>
</dbReference>
<sequence length="381" mass="40626">MNFFGHSFRGNSLPFYGQHSSQGGPRVFQDSRRVDAISLFSLFRRLSSCSPLLLLIPFVFAGCEKPPTANIPPVTLPQGTPFVLDQPPLPPPSTKGEPYVGVLSGILSRKDLLVVTGYQGTLLRKEGKAPWIRLPVPEGRDLYGVVVSPGGDLWAYGDRGTLLRSSDEGAHWSSVVLSPAPRFLSSVSFVDARTGYAAGAQGALYRTTDGGGRWTSLSLPTRENLYAVLFLDSSHGLVAGWHRTLLRTSDGGATWTPVTVPMQRVTRQKPSYNALYAAGGTIYLAGDHGLLFSSTDGGASFSPIQTGSFRDFYGVCRTGDGTLSVAGEQGTLLFLVPNAGGGWTIRSPLGAFHGSDFLGLSCGAAHVRLVGTRNTILLPSH</sequence>
<evidence type="ECO:0000259" key="3">
    <source>
        <dbReference type="Pfam" id="PF14870"/>
    </source>
</evidence>
<name>C6HXZ7_9BACT</name>
<evidence type="ECO:0000256" key="2">
    <source>
        <dbReference type="ARBA" id="ARBA00023276"/>
    </source>
</evidence>
<evidence type="ECO:0000256" key="1">
    <source>
        <dbReference type="ARBA" id="ARBA00022531"/>
    </source>
</evidence>
<evidence type="ECO:0000313" key="4">
    <source>
        <dbReference type="EMBL" id="EES52609.1"/>
    </source>
</evidence>
<organism evidence="4 5">
    <name type="scientific">Leptospirillum ferrodiazotrophum</name>
    <dbReference type="NCBI Taxonomy" id="412449"/>
    <lineage>
        <taxon>Bacteria</taxon>
        <taxon>Pseudomonadati</taxon>
        <taxon>Nitrospirota</taxon>
        <taxon>Nitrospiria</taxon>
        <taxon>Nitrospirales</taxon>
        <taxon>Nitrospiraceae</taxon>
        <taxon>Leptospirillum</taxon>
    </lineage>
</organism>
<dbReference type="InterPro" id="IPR028203">
    <property type="entry name" value="PSII_CF48-like_dom"/>
</dbReference>
<dbReference type="EMBL" id="GG693875">
    <property type="protein sequence ID" value="EES52609.1"/>
    <property type="molecule type" value="Genomic_DNA"/>
</dbReference>
<gene>
    <name evidence="4" type="ORF">UBAL3_93200110</name>
</gene>
<accession>C6HXZ7</accession>
<evidence type="ECO:0000313" key="5">
    <source>
        <dbReference type="Proteomes" id="UP000009374"/>
    </source>
</evidence>
<reference evidence="4 5" key="1">
    <citation type="journal article" date="2009" name="Appl. Environ. Microbiol.">
        <title>Community genomic and proteomic analyses of chemoautotrophic iron-oxidizing "Leptospirillum rubarum" (Group II) and "Leptospirillum ferrodiazotrophum" (Group III) bacteria in acid mine drainage biofilms.</title>
        <authorList>
            <person name="Goltsman D.S."/>
            <person name="Denef V.J."/>
            <person name="Singer S.W."/>
            <person name="VerBerkmoes N.C."/>
            <person name="Lefsrud M."/>
            <person name="Mueller R.S."/>
            <person name="Dick G.J."/>
            <person name="Sun C.L."/>
            <person name="Wheeler K.E."/>
            <person name="Zemla A."/>
            <person name="Baker B.J."/>
            <person name="Hauser L."/>
            <person name="Land M."/>
            <person name="Shah M.B."/>
            <person name="Thelen M.P."/>
            <person name="Hettich R.L."/>
            <person name="Banfield J.F."/>
        </authorList>
    </citation>
    <scope>NUCLEOTIDE SEQUENCE [LARGE SCALE GENOMIC DNA]</scope>
</reference>
<dbReference type="GO" id="GO:0009523">
    <property type="term" value="C:photosystem II"/>
    <property type="evidence" value="ECO:0007669"/>
    <property type="project" value="UniProtKB-KW"/>
</dbReference>
<dbReference type="GO" id="GO:0015979">
    <property type="term" value="P:photosynthesis"/>
    <property type="evidence" value="ECO:0007669"/>
    <property type="project" value="UniProtKB-KW"/>
</dbReference>
<dbReference type="Pfam" id="PF14870">
    <property type="entry name" value="PSII_BNR"/>
    <property type="match status" value="1"/>
</dbReference>
<keyword evidence="2" id="KW-0604">Photosystem II</keyword>
<dbReference type="InterPro" id="IPR015943">
    <property type="entry name" value="WD40/YVTN_repeat-like_dom_sf"/>
</dbReference>
<protein>
    <recommendedName>
        <fullName evidence="3">Photosynthesis system II assembly factor Ycf48/Hcf136-like domain-containing protein</fullName>
    </recommendedName>
</protein>
<dbReference type="PANTHER" id="PTHR47199">
    <property type="entry name" value="PHOTOSYSTEM II STABILITY/ASSEMBLY FACTOR HCF136, CHLOROPLASTIC"/>
    <property type="match status" value="1"/>
</dbReference>
<keyword evidence="1" id="KW-0602">Photosynthesis</keyword>